<dbReference type="Proteomes" id="UP000319138">
    <property type="component" value="Unassembled WGS sequence"/>
</dbReference>
<evidence type="ECO:0000313" key="2">
    <source>
        <dbReference type="Proteomes" id="UP000319138"/>
    </source>
</evidence>
<dbReference type="InterPro" id="IPR012340">
    <property type="entry name" value="NA-bd_OB-fold"/>
</dbReference>
<dbReference type="InterPro" id="IPR022595">
    <property type="entry name" value="Enc34_ssDNA-bd"/>
</dbReference>
<reference evidence="1 2" key="1">
    <citation type="submission" date="2019-07" db="EMBL/GenBank/DDBJ databases">
        <title>Gilliamella genomes.</title>
        <authorList>
            <person name="Zheng H."/>
        </authorList>
    </citation>
    <scope>NUCLEOTIDE SEQUENCE [LARGE SCALE GENOMIC DNA]</scope>
    <source>
        <strain evidence="1 2">W8131</strain>
    </source>
</reference>
<dbReference type="Pfam" id="PF10991">
    <property type="entry name" value="Enc34_ssDNA-bd"/>
    <property type="match status" value="1"/>
</dbReference>
<dbReference type="Gene3D" id="2.40.50.140">
    <property type="entry name" value="Nucleic acid-binding proteins"/>
    <property type="match status" value="1"/>
</dbReference>
<dbReference type="EMBL" id="VMHL01000006">
    <property type="protein sequence ID" value="TSJ87968.1"/>
    <property type="molecule type" value="Genomic_DNA"/>
</dbReference>
<proteinExistence type="predicted"/>
<accession>A0A556RGF0</accession>
<comment type="caution">
    <text evidence="1">The sequence shown here is derived from an EMBL/GenBank/DDBJ whole genome shotgun (WGS) entry which is preliminary data.</text>
</comment>
<organism evidence="1 2">
    <name type="scientific">Gilliamella apicola</name>
    <dbReference type="NCBI Taxonomy" id="1196095"/>
    <lineage>
        <taxon>Bacteria</taxon>
        <taxon>Pseudomonadati</taxon>
        <taxon>Pseudomonadota</taxon>
        <taxon>Gammaproteobacteria</taxon>
        <taxon>Orbales</taxon>
        <taxon>Orbaceae</taxon>
        <taxon>Gilliamella</taxon>
    </lineage>
</organism>
<name>A0A556RGF0_9GAMM</name>
<gene>
    <name evidence="1" type="ORF">FPQ14_11540</name>
</gene>
<dbReference type="AlphaFoldDB" id="A0A556RGF0"/>
<protein>
    <submittedName>
        <fullName evidence="1">DUF2815 family protein</fullName>
    </submittedName>
</protein>
<sequence length="183" mass="20094">MKVKLNNVRLAFPNLFRPEQINGEGDPKYGATFILPKGHPALVEINKAMESVAEDKWGAKAPSIMKKIEMENKLCLKNGDLKAEYDGFTGNYYISASNKVRPFIVDCDKTQLNPDDGVIYAGCYVNAVLDIWAMDNKFGKRICATLSGAQFFKDGDAFTGGAPATEADFEDYSVTPEDGFSIA</sequence>
<evidence type="ECO:0000313" key="1">
    <source>
        <dbReference type="EMBL" id="TSJ87968.1"/>
    </source>
</evidence>
<dbReference type="SUPFAM" id="SSF50249">
    <property type="entry name" value="Nucleic acid-binding proteins"/>
    <property type="match status" value="1"/>
</dbReference>
<dbReference type="RefSeq" id="WP_144190350.1">
    <property type="nucleotide sequence ID" value="NZ_VMHL01000006.1"/>
</dbReference>